<dbReference type="Proteomes" id="UP001454036">
    <property type="component" value="Unassembled WGS sequence"/>
</dbReference>
<name>A0AAV3PI12_LITER</name>
<dbReference type="PROSITE" id="PS50994">
    <property type="entry name" value="INTEGRASE"/>
    <property type="match status" value="1"/>
</dbReference>
<organism evidence="2 3">
    <name type="scientific">Lithospermum erythrorhizon</name>
    <name type="common">Purple gromwell</name>
    <name type="synonym">Lithospermum officinale var. erythrorhizon</name>
    <dbReference type="NCBI Taxonomy" id="34254"/>
    <lineage>
        <taxon>Eukaryota</taxon>
        <taxon>Viridiplantae</taxon>
        <taxon>Streptophyta</taxon>
        <taxon>Embryophyta</taxon>
        <taxon>Tracheophyta</taxon>
        <taxon>Spermatophyta</taxon>
        <taxon>Magnoliopsida</taxon>
        <taxon>eudicotyledons</taxon>
        <taxon>Gunneridae</taxon>
        <taxon>Pentapetalae</taxon>
        <taxon>asterids</taxon>
        <taxon>lamiids</taxon>
        <taxon>Boraginales</taxon>
        <taxon>Boraginaceae</taxon>
        <taxon>Boraginoideae</taxon>
        <taxon>Lithospermeae</taxon>
        <taxon>Lithospermum</taxon>
    </lineage>
</organism>
<dbReference type="InterPro" id="IPR001584">
    <property type="entry name" value="Integrase_cat-core"/>
</dbReference>
<dbReference type="GO" id="GO:0003676">
    <property type="term" value="F:nucleic acid binding"/>
    <property type="evidence" value="ECO:0007669"/>
    <property type="project" value="InterPro"/>
</dbReference>
<dbReference type="PANTHER" id="PTHR42648">
    <property type="entry name" value="TRANSPOSASE, PUTATIVE-RELATED"/>
    <property type="match status" value="1"/>
</dbReference>
<evidence type="ECO:0000259" key="1">
    <source>
        <dbReference type="PROSITE" id="PS50994"/>
    </source>
</evidence>
<reference evidence="2 3" key="1">
    <citation type="submission" date="2024-01" db="EMBL/GenBank/DDBJ databases">
        <title>The complete chloroplast genome sequence of Lithospermum erythrorhizon: insights into the phylogenetic relationship among Boraginaceae species and the maternal lineages of purple gromwells.</title>
        <authorList>
            <person name="Okada T."/>
            <person name="Watanabe K."/>
        </authorList>
    </citation>
    <scope>NUCLEOTIDE SEQUENCE [LARGE SCALE GENOMIC DNA]</scope>
</reference>
<dbReference type="PANTHER" id="PTHR42648:SF21">
    <property type="entry name" value="CYSTEINE-RICH RLK (RECEPTOR-LIKE PROTEIN KINASE) 8"/>
    <property type="match status" value="1"/>
</dbReference>
<dbReference type="Gene3D" id="3.30.420.10">
    <property type="entry name" value="Ribonuclease H-like superfamily/Ribonuclease H"/>
    <property type="match status" value="1"/>
</dbReference>
<dbReference type="EMBL" id="BAABME010001761">
    <property type="protein sequence ID" value="GAA0151319.1"/>
    <property type="molecule type" value="Genomic_DNA"/>
</dbReference>
<dbReference type="InterPro" id="IPR036397">
    <property type="entry name" value="RNaseH_sf"/>
</dbReference>
<dbReference type="InterPro" id="IPR012337">
    <property type="entry name" value="RNaseH-like_sf"/>
</dbReference>
<sequence>MQVGKQTKSCHQKLQRMVTSRVLDLMHMDLMGPMQVESHGGKKSDHGKEFENSKFSEFCATEGITHEFSSPITPRQNGVVEWKNRTIQ</sequence>
<feature type="domain" description="Integrase catalytic" evidence="1">
    <location>
        <begin position="44"/>
        <end position="88"/>
    </location>
</feature>
<dbReference type="SUPFAM" id="SSF53098">
    <property type="entry name" value="Ribonuclease H-like"/>
    <property type="match status" value="1"/>
</dbReference>
<comment type="caution">
    <text evidence="2">The sequence shown here is derived from an EMBL/GenBank/DDBJ whole genome shotgun (WGS) entry which is preliminary data.</text>
</comment>
<evidence type="ECO:0000313" key="2">
    <source>
        <dbReference type="EMBL" id="GAA0151319.1"/>
    </source>
</evidence>
<gene>
    <name evidence="2" type="ORF">LIER_10062</name>
</gene>
<proteinExistence type="predicted"/>
<dbReference type="AlphaFoldDB" id="A0AAV3PI12"/>
<keyword evidence="3" id="KW-1185">Reference proteome</keyword>
<accession>A0AAV3PI12</accession>
<dbReference type="GO" id="GO:0015074">
    <property type="term" value="P:DNA integration"/>
    <property type="evidence" value="ECO:0007669"/>
    <property type="project" value="InterPro"/>
</dbReference>
<dbReference type="InterPro" id="IPR039537">
    <property type="entry name" value="Retrotran_Ty1/copia-like"/>
</dbReference>
<evidence type="ECO:0000313" key="3">
    <source>
        <dbReference type="Proteomes" id="UP001454036"/>
    </source>
</evidence>
<protein>
    <recommendedName>
        <fullName evidence="1">Integrase catalytic domain-containing protein</fullName>
    </recommendedName>
</protein>